<gene>
    <name evidence="1" type="ORF">STAS_10858</name>
</gene>
<accession>A0A5A7PPD1</accession>
<organism evidence="1 2">
    <name type="scientific">Striga asiatica</name>
    <name type="common">Asiatic witchweed</name>
    <name type="synonym">Buchnera asiatica</name>
    <dbReference type="NCBI Taxonomy" id="4170"/>
    <lineage>
        <taxon>Eukaryota</taxon>
        <taxon>Viridiplantae</taxon>
        <taxon>Streptophyta</taxon>
        <taxon>Embryophyta</taxon>
        <taxon>Tracheophyta</taxon>
        <taxon>Spermatophyta</taxon>
        <taxon>Magnoliopsida</taxon>
        <taxon>eudicotyledons</taxon>
        <taxon>Gunneridae</taxon>
        <taxon>Pentapetalae</taxon>
        <taxon>asterids</taxon>
        <taxon>lamiids</taxon>
        <taxon>Lamiales</taxon>
        <taxon>Orobanchaceae</taxon>
        <taxon>Buchnereae</taxon>
        <taxon>Striga</taxon>
    </lineage>
</organism>
<name>A0A5A7PPD1_STRAF</name>
<dbReference type="AlphaFoldDB" id="A0A5A7PPD1"/>
<proteinExistence type="predicted"/>
<dbReference type="Proteomes" id="UP000325081">
    <property type="component" value="Unassembled WGS sequence"/>
</dbReference>
<protein>
    <submittedName>
        <fullName evidence="1">T-cell surface glycoprotein CD3 epsilon chain</fullName>
    </submittedName>
</protein>
<comment type="caution">
    <text evidence="1">The sequence shown here is derived from an EMBL/GenBank/DDBJ whole genome shotgun (WGS) entry which is preliminary data.</text>
</comment>
<feature type="non-terminal residue" evidence="1">
    <location>
        <position position="161"/>
    </location>
</feature>
<evidence type="ECO:0000313" key="2">
    <source>
        <dbReference type="Proteomes" id="UP000325081"/>
    </source>
</evidence>
<keyword evidence="2" id="KW-1185">Reference proteome</keyword>
<reference evidence="2" key="1">
    <citation type="journal article" date="2019" name="Curr. Biol.">
        <title>Genome Sequence of Striga asiatica Provides Insight into the Evolution of Plant Parasitism.</title>
        <authorList>
            <person name="Yoshida S."/>
            <person name="Kim S."/>
            <person name="Wafula E.K."/>
            <person name="Tanskanen J."/>
            <person name="Kim Y.M."/>
            <person name="Honaas L."/>
            <person name="Yang Z."/>
            <person name="Spallek T."/>
            <person name="Conn C.E."/>
            <person name="Ichihashi Y."/>
            <person name="Cheong K."/>
            <person name="Cui S."/>
            <person name="Der J.P."/>
            <person name="Gundlach H."/>
            <person name="Jiao Y."/>
            <person name="Hori C."/>
            <person name="Ishida J.K."/>
            <person name="Kasahara H."/>
            <person name="Kiba T."/>
            <person name="Kim M.S."/>
            <person name="Koo N."/>
            <person name="Laohavisit A."/>
            <person name="Lee Y.H."/>
            <person name="Lumba S."/>
            <person name="McCourt P."/>
            <person name="Mortimer J.C."/>
            <person name="Mutuku J.M."/>
            <person name="Nomura T."/>
            <person name="Sasaki-Sekimoto Y."/>
            <person name="Seto Y."/>
            <person name="Wang Y."/>
            <person name="Wakatake T."/>
            <person name="Sakakibara H."/>
            <person name="Demura T."/>
            <person name="Yamaguchi S."/>
            <person name="Yoneyama K."/>
            <person name="Manabe R.I."/>
            <person name="Nelson D.C."/>
            <person name="Schulman A.H."/>
            <person name="Timko M.P."/>
            <person name="dePamphilis C.W."/>
            <person name="Choi D."/>
            <person name="Shirasu K."/>
        </authorList>
    </citation>
    <scope>NUCLEOTIDE SEQUENCE [LARGE SCALE GENOMIC DNA]</scope>
    <source>
        <strain evidence="2">cv. UVA1</strain>
    </source>
</reference>
<evidence type="ECO:0000313" key="1">
    <source>
        <dbReference type="EMBL" id="GER34619.1"/>
    </source>
</evidence>
<dbReference type="EMBL" id="BKCP01004927">
    <property type="protein sequence ID" value="GER34619.1"/>
    <property type="molecule type" value="Genomic_DNA"/>
</dbReference>
<sequence length="161" mass="17070">MKILKRRRTHISSSLVSTHEGSALSLVTLALLSQSSLALALLVPCITLVCSDLGISIPTAPAPLTARSHKAGRTKHSHLPLTPLSSSNNSELLNSYICSNCISSSVLQLLVPKRGSKASYSTDSDYSTLDASDASFSPCVEAVLHPRREHLLIQASLHASA</sequence>